<name>A0A4W6DWX1_LATCA</name>
<dbReference type="Pfam" id="PF01916">
    <property type="entry name" value="DS"/>
    <property type="match status" value="1"/>
</dbReference>
<dbReference type="InterPro" id="IPR002773">
    <property type="entry name" value="Deoxyhypusine_synthase"/>
</dbReference>
<reference evidence="3" key="2">
    <citation type="submission" date="2025-08" db="UniProtKB">
        <authorList>
            <consortium name="Ensembl"/>
        </authorList>
    </citation>
    <scope>IDENTIFICATION</scope>
</reference>
<evidence type="ECO:0000313" key="3">
    <source>
        <dbReference type="Ensembl" id="ENSLCAP00010030442.1"/>
    </source>
</evidence>
<reference evidence="3" key="3">
    <citation type="submission" date="2025-09" db="UniProtKB">
        <authorList>
            <consortium name="Ensembl"/>
        </authorList>
    </citation>
    <scope>IDENTIFICATION</scope>
</reference>
<dbReference type="PANTHER" id="PTHR11703:SF0">
    <property type="entry name" value="DEOXYHYPUSINE SYNTHASE"/>
    <property type="match status" value="1"/>
</dbReference>
<dbReference type="Ensembl" id="ENSLCAT00010031130.1">
    <property type="protein sequence ID" value="ENSLCAP00010030442.1"/>
    <property type="gene ID" value="ENSLCAG00010014306.1"/>
</dbReference>
<proteinExistence type="inferred from homology"/>
<comment type="similarity">
    <text evidence="1">Belongs to the deoxyhypusine synthase family.</text>
</comment>
<protein>
    <submittedName>
        <fullName evidence="3">Deoxyhypusine synthase</fullName>
    </submittedName>
</protein>
<evidence type="ECO:0000256" key="2">
    <source>
        <dbReference type="ARBA" id="ARBA00023027"/>
    </source>
</evidence>
<dbReference type="SUPFAM" id="SSF52467">
    <property type="entry name" value="DHS-like NAD/FAD-binding domain"/>
    <property type="match status" value="1"/>
</dbReference>
<dbReference type="GO" id="GO:0005737">
    <property type="term" value="C:cytoplasm"/>
    <property type="evidence" value="ECO:0007669"/>
    <property type="project" value="TreeGrafter"/>
</dbReference>
<dbReference type="InterPro" id="IPR029035">
    <property type="entry name" value="DHS-like_NAD/FAD-binding_dom"/>
</dbReference>
<evidence type="ECO:0000313" key="4">
    <source>
        <dbReference type="Proteomes" id="UP000314980"/>
    </source>
</evidence>
<dbReference type="GO" id="GO:0034038">
    <property type="term" value="F:deoxyhypusine synthase activity"/>
    <property type="evidence" value="ECO:0007669"/>
    <property type="project" value="TreeGrafter"/>
</dbReference>
<dbReference type="Gene3D" id="3.40.910.10">
    <property type="entry name" value="Deoxyhypusine synthase"/>
    <property type="match status" value="1"/>
</dbReference>
<sequence length="130" mass="15246">MVWLFSDNMAHHTHRTVRYIYRKTVPIPEDTPKVQGYDFNQGVDHRALLQSYLNTGFQATNVGLAIQEINNMVRWVVHRENFYKSPCSIHQPARASRSCTIFLSYTSNLISSGVRETICYLAEHRMWLLW</sequence>
<reference evidence="4" key="1">
    <citation type="submission" date="2015-09" db="EMBL/GenBank/DDBJ databases">
        <authorList>
            <person name="Sai Rama Sridatta P."/>
        </authorList>
    </citation>
    <scope>NUCLEOTIDE SEQUENCE [LARGE SCALE GENOMIC DNA]</scope>
</reference>
<keyword evidence="4" id="KW-1185">Reference proteome</keyword>
<gene>
    <name evidence="3" type="primary">DHPS</name>
</gene>
<keyword evidence="2" id="KW-0520">NAD</keyword>
<organism evidence="3 4">
    <name type="scientific">Lates calcarifer</name>
    <name type="common">Barramundi</name>
    <name type="synonym">Holocentrus calcarifer</name>
    <dbReference type="NCBI Taxonomy" id="8187"/>
    <lineage>
        <taxon>Eukaryota</taxon>
        <taxon>Metazoa</taxon>
        <taxon>Chordata</taxon>
        <taxon>Craniata</taxon>
        <taxon>Vertebrata</taxon>
        <taxon>Euteleostomi</taxon>
        <taxon>Actinopterygii</taxon>
        <taxon>Neopterygii</taxon>
        <taxon>Teleostei</taxon>
        <taxon>Neoteleostei</taxon>
        <taxon>Acanthomorphata</taxon>
        <taxon>Carangaria</taxon>
        <taxon>Carangaria incertae sedis</taxon>
        <taxon>Centropomidae</taxon>
        <taxon>Lates</taxon>
    </lineage>
</organism>
<dbReference type="PANTHER" id="PTHR11703">
    <property type="entry name" value="DEOXYHYPUSINE SYNTHASE"/>
    <property type="match status" value="1"/>
</dbReference>
<dbReference type="GeneTree" id="ENSGT00390000008063"/>
<evidence type="ECO:0000256" key="1">
    <source>
        <dbReference type="ARBA" id="ARBA00009892"/>
    </source>
</evidence>
<dbReference type="InterPro" id="IPR036982">
    <property type="entry name" value="Deoxyhypusine_synthase_sf"/>
</dbReference>
<dbReference type="Proteomes" id="UP000314980">
    <property type="component" value="Unassembled WGS sequence"/>
</dbReference>
<accession>A0A4W6DWX1</accession>
<dbReference type="AlphaFoldDB" id="A0A4W6DWX1"/>